<dbReference type="Proteomes" id="UP001218218">
    <property type="component" value="Unassembled WGS sequence"/>
</dbReference>
<reference evidence="2" key="1">
    <citation type="submission" date="2023-03" db="EMBL/GenBank/DDBJ databases">
        <title>Massive genome expansion in bonnet fungi (Mycena s.s.) driven by repeated elements and novel gene families across ecological guilds.</title>
        <authorList>
            <consortium name="Lawrence Berkeley National Laboratory"/>
            <person name="Harder C.B."/>
            <person name="Miyauchi S."/>
            <person name="Viragh M."/>
            <person name="Kuo A."/>
            <person name="Thoen E."/>
            <person name="Andreopoulos B."/>
            <person name="Lu D."/>
            <person name="Skrede I."/>
            <person name="Drula E."/>
            <person name="Henrissat B."/>
            <person name="Morin E."/>
            <person name="Kohler A."/>
            <person name="Barry K."/>
            <person name="LaButti K."/>
            <person name="Morin E."/>
            <person name="Salamov A."/>
            <person name="Lipzen A."/>
            <person name="Mereny Z."/>
            <person name="Hegedus B."/>
            <person name="Baldrian P."/>
            <person name="Stursova M."/>
            <person name="Weitz H."/>
            <person name="Taylor A."/>
            <person name="Grigoriev I.V."/>
            <person name="Nagy L.G."/>
            <person name="Martin F."/>
            <person name="Kauserud H."/>
        </authorList>
    </citation>
    <scope>NUCLEOTIDE SEQUENCE</scope>
    <source>
        <strain evidence="2">CBHHK002</strain>
    </source>
</reference>
<organism evidence="2 3">
    <name type="scientific">Mycena albidolilacea</name>
    <dbReference type="NCBI Taxonomy" id="1033008"/>
    <lineage>
        <taxon>Eukaryota</taxon>
        <taxon>Fungi</taxon>
        <taxon>Dikarya</taxon>
        <taxon>Basidiomycota</taxon>
        <taxon>Agaricomycotina</taxon>
        <taxon>Agaricomycetes</taxon>
        <taxon>Agaricomycetidae</taxon>
        <taxon>Agaricales</taxon>
        <taxon>Marasmiineae</taxon>
        <taxon>Mycenaceae</taxon>
        <taxon>Mycena</taxon>
    </lineage>
</organism>
<sequence length="75" mass="8680">MRAYYGLLCLLLCSHLWHVQMPKSQLVNPQLFIQNHTNGWKCLTPNPTSTEFEVLTGNPPRYRVHSMSRARNLGL</sequence>
<accession>A0AAD6Z578</accession>
<evidence type="ECO:0000313" key="2">
    <source>
        <dbReference type="EMBL" id="KAJ7308593.1"/>
    </source>
</evidence>
<evidence type="ECO:0000313" key="3">
    <source>
        <dbReference type="Proteomes" id="UP001218218"/>
    </source>
</evidence>
<evidence type="ECO:0000256" key="1">
    <source>
        <dbReference type="SAM" id="SignalP"/>
    </source>
</evidence>
<feature type="chain" id="PRO_5041964016" description="Secreted protein" evidence="1">
    <location>
        <begin position="20"/>
        <end position="75"/>
    </location>
</feature>
<keyword evidence="1" id="KW-0732">Signal</keyword>
<protein>
    <recommendedName>
        <fullName evidence="4">Secreted protein</fullName>
    </recommendedName>
</protein>
<dbReference type="AlphaFoldDB" id="A0AAD6Z578"/>
<feature type="signal peptide" evidence="1">
    <location>
        <begin position="1"/>
        <end position="19"/>
    </location>
</feature>
<gene>
    <name evidence="2" type="ORF">DFH08DRAFT_900386</name>
</gene>
<comment type="caution">
    <text evidence="2">The sequence shown here is derived from an EMBL/GenBank/DDBJ whole genome shotgun (WGS) entry which is preliminary data.</text>
</comment>
<proteinExistence type="predicted"/>
<keyword evidence="3" id="KW-1185">Reference proteome</keyword>
<dbReference type="EMBL" id="JARIHO010000085">
    <property type="protein sequence ID" value="KAJ7308593.1"/>
    <property type="molecule type" value="Genomic_DNA"/>
</dbReference>
<feature type="non-terminal residue" evidence="2">
    <location>
        <position position="1"/>
    </location>
</feature>
<name>A0AAD6Z578_9AGAR</name>
<evidence type="ECO:0008006" key="4">
    <source>
        <dbReference type="Google" id="ProtNLM"/>
    </source>
</evidence>